<name>X8DMR8_9MYCO</name>
<evidence type="ECO:0000313" key="1">
    <source>
        <dbReference type="EMBL" id="EUA69699.1"/>
    </source>
</evidence>
<dbReference type="AlphaFoldDB" id="X8DMR8"/>
<dbReference type="Proteomes" id="UP000023351">
    <property type="component" value="Unassembled WGS sequence"/>
</dbReference>
<proteinExistence type="predicted"/>
<dbReference type="InterPro" id="IPR009010">
    <property type="entry name" value="Asp_de-COase-like_dom_sf"/>
</dbReference>
<reference evidence="1 2" key="1">
    <citation type="submission" date="2013-12" db="EMBL/GenBank/DDBJ databases">
        <authorList>
            <person name="Zelazny A."/>
            <person name="Olivier K."/>
            <person name="Holland S."/>
            <person name="Lenaerts A."/>
            <person name="Ordway D."/>
            <person name="DeGroote M.A."/>
            <person name="Parker T."/>
            <person name="Sizemore C."/>
            <person name="Tallon L.J."/>
            <person name="Sadzewicz L.K."/>
            <person name="Sengamalay N."/>
            <person name="Fraser C.M."/>
            <person name="Hine E."/>
            <person name="Shefchek K.A."/>
            <person name="Das S.P."/>
            <person name="Tettelin H."/>
        </authorList>
    </citation>
    <scope>NUCLEOTIDE SEQUENCE [LARGE SCALE GENOMIC DNA]</scope>
    <source>
        <strain evidence="1 2">1513</strain>
    </source>
</reference>
<keyword evidence="1" id="KW-0560">Oxidoreductase</keyword>
<dbReference type="GO" id="GO:0050626">
    <property type="term" value="F:trimethylamine-N-oxide reductase (cytochrome c) activity"/>
    <property type="evidence" value="ECO:0007669"/>
    <property type="project" value="UniProtKB-EC"/>
</dbReference>
<accession>X8DMR8</accession>
<gene>
    <name evidence="1" type="primary">torA</name>
    <name evidence="1" type="ORF">I540_3525</name>
</gene>
<dbReference type="PATRIC" id="fig|1299321.3.peg.3385"/>
<evidence type="ECO:0000313" key="2">
    <source>
        <dbReference type="Proteomes" id="UP000023351"/>
    </source>
</evidence>
<dbReference type="Gene3D" id="2.40.40.20">
    <property type="match status" value="1"/>
</dbReference>
<sequence length="46" mass="5032">MLTDDSGTSSLAQGCTGQHVLVQIERFEGRPPPVRAHTPPRFVARD</sequence>
<dbReference type="SUPFAM" id="SSF50692">
    <property type="entry name" value="ADC-like"/>
    <property type="match status" value="1"/>
</dbReference>
<dbReference type="EC" id="1.7.2.3" evidence="1"/>
<protein>
    <submittedName>
        <fullName evidence="1">Trimethylamine-N-oxide reductase domain protein</fullName>
        <ecNumber evidence="1">1.7.2.3</ecNumber>
    </submittedName>
</protein>
<dbReference type="EMBL" id="JAOJ01000002">
    <property type="protein sequence ID" value="EUA69699.1"/>
    <property type="molecule type" value="Genomic_DNA"/>
</dbReference>
<organism evidence="1 2">
    <name type="scientific">Mycobacteroides abscessus subsp. bolletii 1513</name>
    <dbReference type="NCBI Taxonomy" id="1299321"/>
    <lineage>
        <taxon>Bacteria</taxon>
        <taxon>Bacillati</taxon>
        <taxon>Actinomycetota</taxon>
        <taxon>Actinomycetes</taxon>
        <taxon>Mycobacteriales</taxon>
        <taxon>Mycobacteriaceae</taxon>
        <taxon>Mycobacteroides</taxon>
        <taxon>Mycobacteroides abscessus</taxon>
    </lineage>
</organism>
<comment type="caution">
    <text evidence="1">The sequence shown here is derived from an EMBL/GenBank/DDBJ whole genome shotgun (WGS) entry which is preliminary data.</text>
</comment>